<dbReference type="PROSITE" id="PS51318">
    <property type="entry name" value="TAT"/>
    <property type="match status" value="1"/>
</dbReference>
<dbReference type="InterPro" id="IPR027056">
    <property type="entry name" value="Gluconate_2DH_su3"/>
</dbReference>
<dbReference type="Proteomes" id="UP000236745">
    <property type="component" value="Unassembled WGS sequence"/>
</dbReference>
<dbReference type="EMBL" id="FNVQ01000001">
    <property type="protein sequence ID" value="SEG07786.1"/>
    <property type="molecule type" value="Genomic_DNA"/>
</dbReference>
<dbReference type="RefSeq" id="WP_104002207.1">
    <property type="nucleotide sequence ID" value="NZ_FNVQ01000001.1"/>
</dbReference>
<protein>
    <submittedName>
        <fullName evidence="1">Gluconate 2-dehydrogenase gamma chain</fullName>
    </submittedName>
</protein>
<dbReference type="InterPro" id="IPR006311">
    <property type="entry name" value="TAT_signal"/>
</dbReference>
<gene>
    <name evidence="1" type="ORF">SAMN05444390_1011294</name>
</gene>
<evidence type="ECO:0000313" key="2">
    <source>
        <dbReference type="Proteomes" id="UP000236745"/>
    </source>
</evidence>
<sequence length="238" mass="26071">MSEHIDNEERRKFIRSSLSIIPAVSLTSTLGMPSWANAATEAVDLDAYQPVFFNTEEWKFLLAACDRLIPAEGDGPGALEANVPVFIDNELNGSFGRAADWYMQAPFDESVSPLFGYQSPLTPAETYRKGIAAVNAYTADTAGKPFAELSESQRDEVLAALQNGDIELDGVSARNFFGFLLQNTKEGYFADPIHGGNKDMAAWKMIGFPGARASYLEWVDQKDRSYPLGPVNINGDRG</sequence>
<accession>A0A1H5X968</accession>
<keyword evidence="2" id="KW-1185">Reference proteome</keyword>
<dbReference type="AlphaFoldDB" id="A0A1H5X968"/>
<organism evidence="1 2">
    <name type="scientific">Marinobacterium lutimaris</name>
    <dbReference type="NCBI Taxonomy" id="568106"/>
    <lineage>
        <taxon>Bacteria</taxon>
        <taxon>Pseudomonadati</taxon>
        <taxon>Pseudomonadota</taxon>
        <taxon>Gammaproteobacteria</taxon>
        <taxon>Oceanospirillales</taxon>
        <taxon>Oceanospirillaceae</taxon>
        <taxon>Marinobacterium</taxon>
    </lineage>
</organism>
<proteinExistence type="predicted"/>
<reference evidence="1 2" key="1">
    <citation type="submission" date="2016-10" db="EMBL/GenBank/DDBJ databases">
        <authorList>
            <person name="de Groot N.N."/>
        </authorList>
    </citation>
    <scope>NUCLEOTIDE SEQUENCE [LARGE SCALE GENOMIC DNA]</scope>
    <source>
        <strain evidence="1 2">DSM 22012</strain>
    </source>
</reference>
<dbReference type="Pfam" id="PF13618">
    <property type="entry name" value="Gluconate_2-dh3"/>
    <property type="match status" value="1"/>
</dbReference>
<name>A0A1H5X968_9GAMM</name>
<evidence type="ECO:0000313" key="1">
    <source>
        <dbReference type="EMBL" id="SEG07786.1"/>
    </source>
</evidence>
<dbReference type="OrthoDB" id="8400810at2"/>